<name>A0A916ZDG3_9BACL</name>
<evidence type="ECO:0000313" key="2">
    <source>
        <dbReference type="EMBL" id="GGD89570.1"/>
    </source>
</evidence>
<dbReference type="SUPFAM" id="SSF55136">
    <property type="entry name" value="Probable bacterial effector-binding domain"/>
    <property type="match status" value="1"/>
</dbReference>
<dbReference type="InterPro" id="IPR010499">
    <property type="entry name" value="AraC_E-bd"/>
</dbReference>
<evidence type="ECO:0000313" key="3">
    <source>
        <dbReference type="Proteomes" id="UP000612456"/>
    </source>
</evidence>
<reference evidence="2" key="2">
    <citation type="submission" date="2020-09" db="EMBL/GenBank/DDBJ databases">
        <authorList>
            <person name="Sun Q."/>
            <person name="Zhou Y."/>
        </authorList>
    </citation>
    <scope>NUCLEOTIDE SEQUENCE</scope>
    <source>
        <strain evidence="2">CGMCC 1.15178</strain>
    </source>
</reference>
<proteinExistence type="predicted"/>
<sequence length="159" mass="17535">MEYRMEEKKAFRIVGKSIQVSMENGENNRRIPEFWKQSDEDGTVSALEAVSPGKDLLGICSMLPGDELLTYIIAVESDSAPSEGYISMTIPSASWAVFPSVGPLPGAIQQVWQHIFGEWFSSTGYEHAQAPDIEVYGPGDTTAADYRCEVWIPVIAKQS</sequence>
<dbReference type="InterPro" id="IPR011256">
    <property type="entry name" value="Reg_factor_effector_dom_sf"/>
</dbReference>
<evidence type="ECO:0000259" key="1">
    <source>
        <dbReference type="SMART" id="SM00871"/>
    </source>
</evidence>
<dbReference type="InterPro" id="IPR029442">
    <property type="entry name" value="GyrI-like"/>
</dbReference>
<dbReference type="Gene3D" id="3.20.80.10">
    <property type="entry name" value="Regulatory factor, effector binding domain"/>
    <property type="match status" value="1"/>
</dbReference>
<gene>
    <name evidence="2" type="ORF">GCM10010911_55210</name>
</gene>
<protein>
    <submittedName>
        <fullName evidence="2">AraC family transcriptional regulator</fullName>
    </submittedName>
</protein>
<dbReference type="Pfam" id="PF06445">
    <property type="entry name" value="GyrI-like"/>
    <property type="match status" value="1"/>
</dbReference>
<dbReference type="Proteomes" id="UP000612456">
    <property type="component" value="Unassembled WGS sequence"/>
</dbReference>
<organism evidence="2 3">
    <name type="scientific">Paenibacillus nasutitermitis</name>
    <dbReference type="NCBI Taxonomy" id="1652958"/>
    <lineage>
        <taxon>Bacteria</taxon>
        <taxon>Bacillati</taxon>
        <taxon>Bacillota</taxon>
        <taxon>Bacilli</taxon>
        <taxon>Bacillales</taxon>
        <taxon>Paenibacillaceae</taxon>
        <taxon>Paenibacillus</taxon>
    </lineage>
</organism>
<comment type="caution">
    <text evidence="2">The sequence shown here is derived from an EMBL/GenBank/DDBJ whole genome shotgun (WGS) entry which is preliminary data.</text>
</comment>
<dbReference type="InterPro" id="IPR053182">
    <property type="entry name" value="YobU-like_regulator"/>
</dbReference>
<dbReference type="PANTHER" id="PTHR36444:SF3">
    <property type="entry name" value="TRANSCRIPTIONAL ACTIVATOR, PUTATIVE-RELATED"/>
    <property type="match status" value="1"/>
</dbReference>
<dbReference type="RefSeq" id="WP_188997091.1">
    <property type="nucleotide sequence ID" value="NZ_BMHP01000004.1"/>
</dbReference>
<dbReference type="AlphaFoldDB" id="A0A916ZDG3"/>
<dbReference type="PANTHER" id="PTHR36444">
    <property type="entry name" value="TRANSCRIPTIONAL REGULATOR PROTEIN YOBU-RELATED"/>
    <property type="match status" value="1"/>
</dbReference>
<accession>A0A916ZDG3</accession>
<dbReference type="EMBL" id="BMHP01000004">
    <property type="protein sequence ID" value="GGD89570.1"/>
    <property type="molecule type" value="Genomic_DNA"/>
</dbReference>
<feature type="domain" description="AraC effector-binding" evidence="1">
    <location>
        <begin position="1"/>
        <end position="155"/>
    </location>
</feature>
<keyword evidence="3" id="KW-1185">Reference proteome</keyword>
<reference evidence="2" key="1">
    <citation type="journal article" date="2014" name="Int. J. Syst. Evol. Microbiol.">
        <title>Complete genome sequence of Corynebacterium casei LMG S-19264T (=DSM 44701T), isolated from a smear-ripened cheese.</title>
        <authorList>
            <consortium name="US DOE Joint Genome Institute (JGI-PGF)"/>
            <person name="Walter F."/>
            <person name="Albersmeier A."/>
            <person name="Kalinowski J."/>
            <person name="Ruckert C."/>
        </authorList>
    </citation>
    <scope>NUCLEOTIDE SEQUENCE</scope>
    <source>
        <strain evidence="2">CGMCC 1.15178</strain>
    </source>
</reference>
<dbReference type="SMART" id="SM00871">
    <property type="entry name" value="AraC_E_bind"/>
    <property type="match status" value="1"/>
</dbReference>